<evidence type="ECO:0000313" key="1">
    <source>
        <dbReference type="EMBL" id="QDT04657.1"/>
    </source>
</evidence>
<gene>
    <name evidence="1" type="ORF">K227x_30510</name>
</gene>
<reference evidence="1 2" key="1">
    <citation type="submission" date="2019-02" db="EMBL/GenBank/DDBJ databases">
        <title>Deep-cultivation of Planctomycetes and their phenomic and genomic characterization uncovers novel biology.</title>
        <authorList>
            <person name="Wiegand S."/>
            <person name="Jogler M."/>
            <person name="Boedeker C."/>
            <person name="Pinto D."/>
            <person name="Vollmers J."/>
            <person name="Rivas-Marin E."/>
            <person name="Kohn T."/>
            <person name="Peeters S.H."/>
            <person name="Heuer A."/>
            <person name="Rast P."/>
            <person name="Oberbeckmann S."/>
            <person name="Bunk B."/>
            <person name="Jeske O."/>
            <person name="Meyerdierks A."/>
            <person name="Storesund J.E."/>
            <person name="Kallscheuer N."/>
            <person name="Luecker S."/>
            <person name="Lage O.M."/>
            <person name="Pohl T."/>
            <person name="Merkel B.J."/>
            <person name="Hornburger P."/>
            <person name="Mueller R.-W."/>
            <person name="Bruemmer F."/>
            <person name="Labrenz M."/>
            <person name="Spormann A.M."/>
            <person name="Op den Camp H."/>
            <person name="Overmann J."/>
            <person name="Amann R."/>
            <person name="Jetten M.S.M."/>
            <person name="Mascher T."/>
            <person name="Medema M.H."/>
            <person name="Devos D.P."/>
            <person name="Kaster A.-K."/>
            <person name="Ovreas L."/>
            <person name="Rohde M."/>
            <person name="Galperin M.Y."/>
            <person name="Jogler C."/>
        </authorList>
    </citation>
    <scope>NUCLEOTIDE SEQUENCE [LARGE SCALE GENOMIC DNA]</scope>
    <source>
        <strain evidence="1 2">K22_7</strain>
    </source>
</reference>
<evidence type="ECO:0008006" key="3">
    <source>
        <dbReference type="Google" id="ProtNLM"/>
    </source>
</evidence>
<protein>
    <recommendedName>
        <fullName evidence="3">DUF2203 domain-containing protein</fullName>
    </recommendedName>
</protein>
<organism evidence="1 2">
    <name type="scientific">Rubripirellula lacrimiformis</name>
    <dbReference type="NCBI Taxonomy" id="1930273"/>
    <lineage>
        <taxon>Bacteria</taxon>
        <taxon>Pseudomonadati</taxon>
        <taxon>Planctomycetota</taxon>
        <taxon>Planctomycetia</taxon>
        <taxon>Pirellulales</taxon>
        <taxon>Pirellulaceae</taxon>
        <taxon>Rubripirellula</taxon>
    </lineage>
</organism>
<dbReference type="Pfam" id="PF09969">
    <property type="entry name" value="DUF2203"/>
    <property type="match status" value="1"/>
</dbReference>
<dbReference type="KEGG" id="rlc:K227x_30510"/>
<accession>A0A517NBZ6</accession>
<dbReference type="InterPro" id="IPR018699">
    <property type="entry name" value="DUF2203"/>
</dbReference>
<dbReference type="OrthoDB" id="9802910at2"/>
<sequence>MVRAIHHSQDNSSGKLASAFTPSAATRTLPLVRRIMAELIDLDESIKAQQEQLRGVDDLVETIDHKPYLDELSDVRGSLEDDVRRMQSCIDELASFGVQVHQPFDGSVDFPALLNRRPVQLCWHPADDKVEHWHEVGQSSKDRQKLDAATVGMVGGY</sequence>
<dbReference type="EMBL" id="CP036525">
    <property type="protein sequence ID" value="QDT04657.1"/>
    <property type="molecule type" value="Genomic_DNA"/>
</dbReference>
<evidence type="ECO:0000313" key="2">
    <source>
        <dbReference type="Proteomes" id="UP000318538"/>
    </source>
</evidence>
<dbReference type="RefSeq" id="WP_145170392.1">
    <property type="nucleotide sequence ID" value="NZ_CP036525.1"/>
</dbReference>
<dbReference type="Proteomes" id="UP000318538">
    <property type="component" value="Chromosome"/>
</dbReference>
<name>A0A517NBZ6_9BACT</name>
<proteinExistence type="predicted"/>
<keyword evidence="2" id="KW-1185">Reference proteome</keyword>
<dbReference type="AlphaFoldDB" id="A0A517NBZ6"/>